<feature type="transmembrane region" description="Helical" evidence="7">
    <location>
        <begin position="258"/>
        <end position="278"/>
    </location>
</feature>
<dbReference type="PANTHER" id="PTHR48086:SF7">
    <property type="entry name" value="SODIUM-SOLUTE SYMPORTER-RELATED"/>
    <property type="match status" value="1"/>
</dbReference>
<dbReference type="InterPro" id="IPR001734">
    <property type="entry name" value="Na/solute_symporter"/>
</dbReference>
<protein>
    <recommendedName>
        <fullName evidence="9">Sodium:solute symporter family protein</fullName>
    </recommendedName>
</protein>
<feature type="transmembrane region" description="Helical" evidence="7">
    <location>
        <begin position="44"/>
        <end position="67"/>
    </location>
</feature>
<reference evidence="8" key="1">
    <citation type="submission" date="2018-05" db="EMBL/GenBank/DDBJ databases">
        <authorList>
            <person name="Lanie J.A."/>
            <person name="Ng W.-L."/>
            <person name="Kazmierczak K.M."/>
            <person name="Andrzejewski T.M."/>
            <person name="Davidsen T.M."/>
            <person name="Wayne K.J."/>
            <person name="Tettelin H."/>
            <person name="Glass J.I."/>
            <person name="Rusch D."/>
            <person name="Podicherti R."/>
            <person name="Tsui H.-C.T."/>
            <person name="Winkler M.E."/>
        </authorList>
    </citation>
    <scope>NUCLEOTIDE SEQUENCE</scope>
</reference>
<accession>A0A381QM40</accession>
<keyword evidence="3" id="KW-0813">Transport</keyword>
<feature type="transmembrane region" description="Helical" evidence="7">
    <location>
        <begin position="6"/>
        <end position="23"/>
    </location>
</feature>
<evidence type="ECO:0000256" key="6">
    <source>
        <dbReference type="ARBA" id="ARBA00023136"/>
    </source>
</evidence>
<dbReference type="GO" id="GO:0022857">
    <property type="term" value="F:transmembrane transporter activity"/>
    <property type="evidence" value="ECO:0007669"/>
    <property type="project" value="InterPro"/>
</dbReference>
<evidence type="ECO:0000256" key="5">
    <source>
        <dbReference type="ARBA" id="ARBA00022989"/>
    </source>
</evidence>
<dbReference type="InterPro" id="IPR050277">
    <property type="entry name" value="Sodium:Solute_Symporter"/>
</dbReference>
<comment type="similarity">
    <text evidence="2">Belongs to the sodium:solute symporter (SSF) (TC 2.A.21) family.</text>
</comment>
<dbReference type="PANTHER" id="PTHR48086">
    <property type="entry name" value="SODIUM/PROLINE SYMPORTER-RELATED"/>
    <property type="match status" value="1"/>
</dbReference>
<feature type="transmembrane region" description="Helical" evidence="7">
    <location>
        <begin position="73"/>
        <end position="90"/>
    </location>
</feature>
<name>A0A381QM40_9ZZZZ</name>
<feature type="transmembrane region" description="Helical" evidence="7">
    <location>
        <begin position="313"/>
        <end position="337"/>
    </location>
</feature>
<sequence>MNLLVVVVILYPLILLSISVYRARSVTSHDDFMVAGRSVPVYMLVGTLVCTWIGSGSLFGASGLAYSVGISELWFSSGAWIGLIVAYFLAGRVRRIADYTVPDLLERRYNPAARVLGTVTIILAYVAIASYQFRGGGWILAIVTDGAITPVQGMLITALAIVLFTAMAGMVSIVSVDIFNGIAILVGVVLALPYMVWKLGGVSGVIDKLPAEHTTILGGHNWLWVVGIAMPTFLLLLGESGMYQKFFSAKDENAARRACAGMVIGVVVIETALALLAITGRAANAGLLGTSEIIGRAASETVILDIARNQLPLFLGAIMLAAGIAIVLSTGNTFLLVPSTNASRDIYQRFINPTASEKQLLRMQRGCIVAFGIIGLLLQTQFSQVLELALYSYSLVGASLTPALLAAFLWKRVTPQGGTACIAGGMVTVVGLVIMSRVGIPFAMEIGGTVFDFTSSDYIVIPAVIVTVGLLIGVSLMTPVSPKEKWQAFFEEPAQEFTHDHP</sequence>
<keyword evidence="4 7" id="KW-0812">Transmembrane</keyword>
<feature type="transmembrane region" description="Helical" evidence="7">
    <location>
        <begin position="151"/>
        <end position="171"/>
    </location>
</feature>
<evidence type="ECO:0000313" key="8">
    <source>
        <dbReference type="EMBL" id="SUZ78653.1"/>
    </source>
</evidence>
<evidence type="ECO:0000256" key="1">
    <source>
        <dbReference type="ARBA" id="ARBA00004141"/>
    </source>
</evidence>
<feature type="transmembrane region" description="Helical" evidence="7">
    <location>
        <begin position="217"/>
        <end position="237"/>
    </location>
</feature>
<comment type="subcellular location">
    <subcellularLocation>
        <location evidence="1">Membrane</location>
        <topology evidence="1">Multi-pass membrane protein</topology>
    </subcellularLocation>
</comment>
<feature type="transmembrane region" description="Helical" evidence="7">
    <location>
        <begin position="458"/>
        <end position="477"/>
    </location>
</feature>
<evidence type="ECO:0000256" key="3">
    <source>
        <dbReference type="ARBA" id="ARBA00022448"/>
    </source>
</evidence>
<dbReference type="PROSITE" id="PS50283">
    <property type="entry name" value="NA_SOLUT_SYMP_3"/>
    <property type="match status" value="1"/>
</dbReference>
<dbReference type="EMBL" id="UINC01001361">
    <property type="protein sequence ID" value="SUZ78653.1"/>
    <property type="molecule type" value="Genomic_DNA"/>
</dbReference>
<dbReference type="Pfam" id="PF00474">
    <property type="entry name" value="SSF"/>
    <property type="match status" value="1"/>
</dbReference>
<dbReference type="InterPro" id="IPR038377">
    <property type="entry name" value="Na/Glc_symporter_sf"/>
</dbReference>
<proteinExistence type="inferred from homology"/>
<keyword evidence="6 7" id="KW-0472">Membrane</keyword>
<feature type="transmembrane region" description="Helical" evidence="7">
    <location>
        <begin position="417"/>
        <end position="438"/>
    </location>
</feature>
<evidence type="ECO:0008006" key="9">
    <source>
        <dbReference type="Google" id="ProtNLM"/>
    </source>
</evidence>
<evidence type="ECO:0000256" key="4">
    <source>
        <dbReference type="ARBA" id="ARBA00022692"/>
    </source>
</evidence>
<feature type="transmembrane region" description="Helical" evidence="7">
    <location>
        <begin position="178"/>
        <end position="197"/>
    </location>
</feature>
<feature type="transmembrane region" description="Helical" evidence="7">
    <location>
        <begin position="366"/>
        <end position="382"/>
    </location>
</feature>
<organism evidence="8">
    <name type="scientific">marine metagenome</name>
    <dbReference type="NCBI Taxonomy" id="408172"/>
    <lineage>
        <taxon>unclassified sequences</taxon>
        <taxon>metagenomes</taxon>
        <taxon>ecological metagenomes</taxon>
    </lineage>
</organism>
<gene>
    <name evidence="8" type="ORF">METZ01_LOCUS31507</name>
</gene>
<feature type="transmembrane region" description="Helical" evidence="7">
    <location>
        <begin position="111"/>
        <end position="131"/>
    </location>
</feature>
<dbReference type="AlphaFoldDB" id="A0A381QM40"/>
<dbReference type="GO" id="GO:0005886">
    <property type="term" value="C:plasma membrane"/>
    <property type="evidence" value="ECO:0007669"/>
    <property type="project" value="TreeGrafter"/>
</dbReference>
<feature type="transmembrane region" description="Helical" evidence="7">
    <location>
        <begin position="388"/>
        <end position="410"/>
    </location>
</feature>
<keyword evidence="5 7" id="KW-1133">Transmembrane helix</keyword>
<evidence type="ECO:0000256" key="2">
    <source>
        <dbReference type="ARBA" id="ARBA00006434"/>
    </source>
</evidence>
<dbReference type="CDD" id="cd10322">
    <property type="entry name" value="SLC5sbd"/>
    <property type="match status" value="1"/>
</dbReference>
<evidence type="ECO:0000256" key="7">
    <source>
        <dbReference type="SAM" id="Phobius"/>
    </source>
</evidence>
<dbReference type="Gene3D" id="1.20.1730.10">
    <property type="entry name" value="Sodium/glucose cotransporter"/>
    <property type="match status" value="1"/>
</dbReference>